<dbReference type="InterPro" id="IPR026816">
    <property type="entry name" value="Flavodoxin_dom"/>
</dbReference>
<keyword evidence="4" id="KW-1185">Reference proteome</keyword>
<protein>
    <submittedName>
        <fullName evidence="3">Flavodoxin domain-containing protein</fullName>
    </submittedName>
</protein>
<evidence type="ECO:0000313" key="4">
    <source>
        <dbReference type="Proteomes" id="UP000683310"/>
    </source>
</evidence>
<dbReference type="Pfam" id="PF12724">
    <property type="entry name" value="Flavodoxin_5"/>
    <property type="match status" value="1"/>
</dbReference>
<dbReference type="PROSITE" id="PS50902">
    <property type="entry name" value="FLAVODOXIN_LIKE"/>
    <property type="match status" value="1"/>
</dbReference>
<dbReference type="InterPro" id="IPR008254">
    <property type="entry name" value="Flavodoxin/NO_synth"/>
</dbReference>
<evidence type="ECO:0000259" key="2">
    <source>
        <dbReference type="PROSITE" id="PS50902"/>
    </source>
</evidence>
<dbReference type="InterPro" id="IPR052200">
    <property type="entry name" value="Protoporphyrinogen_IX_DH"/>
</dbReference>
<dbReference type="PANTHER" id="PTHR38030:SF2">
    <property type="entry name" value="PROTOPORPHYRINOGEN IX DEHYDROGENASE [QUINONE]"/>
    <property type="match status" value="1"/>
</dbReference>
<dbReference type="SUPFAM" id="SSF52218">
    <property type="entry name" value="Flavoproteins"/>
    <property type="match status" value="1"/>
</dbReference>
<reference evidence="3 4" key="1">
    <citation type="submission" date="2021-04" db="EMBL/GenBank/DDBJ databases">
        <title>Nocardia tengchongensis.</title>
        <authorList>
            <person name="Zhuang k."/>
            <person name="Ran Y."/>
            <person name="Li W."/>
        </authorList>
    </citation>
    <scope>NUCLEOTIDE SEQUENCE [LARGE SCALE GENOMIC DNA]</scope>
    <source>
        <strain evidence="3 4">CFH S0057</strain>
    </source>
</reference>
<proteinExistence type="predicted"/>
<dbReference type="PANTHER" id="PTHR38030">
    <property type="entry name" value="PROTOPORPHYRINOGEN IX DEHYDROGENASE [MENAQUINONE]"/>
    <property type="match status" value="1"/>
</dbReference>
<dbReference type="Proteomes" id="UP000683310">
    <property type="component" value="Chromosome"/>
</dbReference>
<feature type="region of interest" description="Disordered" evidence="1">
    <location>
        <begin position="173"/>
        <end position="193"/>
    </location>
</feature>
<dbReference type="Gene3D" id="3.40.50.360">
    <property type="match status" value="1"/>
</dbReference>
<dbReference type="InterPro" id="IPR029039">
    <property type="entry name" value="Flavoprotein-like_sf"/>
</dbReference>
<feature type="domain" description="Flavodoxin-like" evidence="2">
    <location>
        <begin position="5"/>
        <end position="141"/>
    </location>
</feature>
<evidence type="ECO:0000256" key="1">
    <source>
        <dbReference type="SAM" id="MobiDB-lite"/>
    </source>
</evidence>
<accession>A0ABX8CHL3</accession>
<gene>
    <name evidence="3" type="ORF">KHQ06_23735</name>
</gene>
<evidence type="ECO:0000313" key="3">
    <source>
        <dbReference type="EMBL" id="QVI19400.1"/>
    </source>
</evidence>
<name>A0ABX8CHL3_9NOCA</name>
<organism evidence="3 4">
    <name type="scientific">Nocardia tengchongensis</name>
    <dbReference type="NCBI Taxonomy" id="2055889"/>
    <lineage>
        <taxon>Bacteria</taxon>
        <taxon>Bacillati</taxon>
        <taxon>Actinomycetota</taxon>
        <taxon>Actinomycetes</taxon>
        <taxon>Mycobacteriales</taxon>
        <taxon>Nocardiaceae</taxon>
        <taxon>Nocardia</taxon>
    </lineage>
</organism>
<dbReference type="EMBL" id="CP074371">
    <property type="protein sequence ID" value="QVI19400.1"/>
    <property type="molecule type" value="Genomic_DNA"/>
</dbReference>
<sequence>MKARILVAYASHYGATREIAEFLAAKLRESGFEVDCSAMRELRTIDDYRGVVLGAPFYYGRWPRSARRFLNRFGPALAQRDVAVFATGRIEPTRTESEVRPQLDALLDRYGWLRPFASALFGGRWDPAALRGVDRWMRKLPGSPLHVLPATDLRDWDEIGAWATHVAAALHAAAAQPNSPPPNRSGPLVPARR</sequence>